<accession>A0A3D8RPN4</accession>
<gene>
    <name evidence="7" type="ORF">BP5796_06844</name>
</gene>
<comment type="caution">
    <text evidence="7">The sequence shown here is derived from an EMBL/GenBank/DDBJ whole genome shotgun (WGS) entry which is preliminary data.</text>
</comment>
<evidence type="ECO:0000256" key="5">
    <source>
        <dbReference type="ARBA" id="ARBA00023242"/>
    </source>
</evidence>
<dbReference type="PANTHER" id="PTHR31845">
    <property type="entry name" value="FINGER DOMAIN PROTEIN, PUTATIVE-RELATED"/>
    <property type="match status" value="1"/>
</dbReference>
<keyword evidence="2" id="KW-0805">Transcription regulation</keyword>
<keyword evidence="5" id="KW-0539">Nucleus</keyword>
<feature type="compositionally biased region" description="Polar residues" evidence="6">
    <location>
        <begin position="99"/>
        <end position="116"/>
    </location>
</feature>
<dbReference type="AlphaFoldDB" id="A0A3D8RPN4"/>
<feature type="compositionally biased region" description="Polar residues" evidence="6">
    <location>
        <begin position="133"/>
        <end position="146"/>
    </location>
</feature>
<dbReference type="EMBL" id="PDLN01000009">
    <property type="protein sequence ID" value="RDW76023.1"/>
    <property type="molecule type" value="Genomic_DNA"/>
</dbReference>
<evidence type="ECO:0008006" key="9">
    <source>
        <dbReference type="Google" id="ProtNLM"/>
    </source>
</evidence>
<dbReference type="PANTHER" id="PTHR31845:SF10">
    <property type="entry name" value="ZN(II)2CYS6 TRANSCRIPTION FACTOR (EUROFUNG)"/>
    <property type="match status" value="1"/>
</dbReference>
<comment type="subcellular location">
    <subcellularLocation>
        <location evidence="1">Nucleus</location>
    </subcellularLocation>
</comment>
<dbReference type="Gene3D" id="4.10.240.10">
    <property type="entry name" value="Zn(2)-C6 fungal-type DNA-binding domain"/>
    <property type="match status" value="1"/>
</dbReference>
<dbReference type="CDD" id="cd12148">
    <property type="entry name" value="fungal_TF_MHR"/>
    <property type="match status" value="1"/>
</dbReference>
<name>A0A3D8RPN4_9HELO</name>
<feature type="region of interest" description="Disordered" evidence="6">
    <location>
        <begin position="82"/>
        <end position="148"/>
    </location>
</feature>
<reference evidence="7 8" key="1">
    <citation type="journal article" date="2018" name="IMA Fungus">
        <title>IMA Genome-F 9: Draft genome sequence of Annulohypoxylon stygium, Aspergillus mulundensis, Berkeleyomyces basicola (syn. Thielaviopsis basicola), Ceratocystis smalleyi, two Cercospora beticola strains, Coleophoma cylindrospora, Fusarium fracticaudum, Phialophora cf. hyalina, and Morchella septimelata.</title>
        <authorList>
            <person name="Wingfield B.D."/>
            <person name="Bills G.F."/>
            <person name="Dong Y."/>
            <person name="Huang W."/>
            <person name="Nel W.J."/>
            <person name="Swalarsk-Parry B.S."/>
            <person name="Vaghefi N."/>
            <person name="Wilken P.M."/>
            <person name="An Z."/>
            <person name="de Beer Z.W."/>
            <person name="De Vos L."/>
            <person name="Chen L."/>
            <person name="Duong T.A."/>
            <person name="Gao Y."/>
            <person name="Hammerbacher A."/>
            <person name="Kikkert J.R."/>
            <person name="Li Y."/>
            <person name="Li H."/>
            <person name="Li K."/>
            <person name="Li Q."/>
            <person name="Liu X."/>
            <person name="Ma X."/>
            <person name="Naidoo K."/>
            <person name="Pethybridge S.J."/>
            <person name="Sun J."/>
            <person name="Steenkamp E.T."/>
            <person name="van der Nest M.A."/>
            <person name="van Wyk S."/>
            <person name="Wingfield M.J."/>
            <person name="Xiong C."/>
            <person name="Yue Q."/>
            <person name="Zhang X."/>
        </authorList>
    </citation>
    <scope>NUCLEOTIDE SEQUENCE [LARGE SCALE GENOMIC DNA]</scope>
    <source>
        <strain evidence="7 8">BP5796</strain>
    </source>
</reference>
<dbReference type="GO" id="GO:0005634">
    <property type="term" value="C:nucleus"/>
    <property type="evidence" value="ECO:0007669"/>
    <property type="project" value="UniProtKB-SubCell"/>
</dbReference>
<evidence type="ECO:0000313" key="8">
    <source>
        <dbReference type="Proteomes" id="UP000256328"/>
    </source>
</evidence>
<evidence type="ECO:0000313" key="7">
    <source>
        <dbReference type="EMBL" id="RDW76023.1"/>
    </source>
</evidence>
<dbReference type="InterPro" id="IPR051089">
    <property type="entry name" value="prtT"/>
</dbReference>
<keyword evidence="8" id="KW-1185">Reference proteome</keyword>
<protein>
    <recommendedName>
        <fullName evidence="9">Zn(2)-C6 fungal-type domain-containing protein</fullName>
    </recommendedName>
</protein>
<evidence type="ECO:0000256" key="2">
    <source>
        <dbReference type="ARBA" id="ARBA00023015"/>
    </source>
</evidence>
<dbReference type="Proteomes" id="UP000256328">
    <property type="component" value="Unassembled WGS sequence"/>
</dbReference>
<keyword evidence="4" id="KW-0804">Transcription</keyword>
<organism evidence="7 8">
    <name type="scientific">Coleophoma crateriformis</name>
    <dbReference type="NCBI Taxonomy" id="565419"/>
    <lineage>
        <taxon>Eukaryota</taxon>
        <taxon>Fungi</taxon>
        <taxon>Dikarya</taxon>
        <taxon>Ascomycota</taxon>
        <taxon>Pezizomycotina</taxon>
        <taxon>Leotiomycetes</taxon>
        <taxon>Helotiales</taxon>
        <taxon>Dermateaceae</taxon>
        <taxon>Coleophoma</taxon>
    </lineage>
</organism>
<sequence>MDAVYSSSKAKACANCVKAKSKCLVSIETGSKCERCCRLHKECIMPTLLRKKRPRQSRSAQLAQLEQKLDGLVSILGVTDKARPQGPVLTPNSEPDLISPSNTFQKQGPPQQSSLHASLASHDGTDVDPSPLAQPQNSDSSGTKPQESPDALLSIFRKDLARQMPFVIISPTMTAQELCQKRPFLYKAVMMAASYTDVARQLELSAEIMRYLAENLLLRGNKTLDILQGLLVYIFWQVKLRYQCHFYTRTMQLNNLVALMGSLMVDLGINKKAKPGHTHDTLADEINCELTEVIGANQGLNTMEEGRAVLGCFYLSSVICSSISKLDAIRYTPIIKDCYEAVLTCGGQQERDLFLVQIVKLQCLVEKIRHSSVWTDIANGKSNTLVAPIGFWVQSFWSELQTFKKELPPELADDPIIMRSYTSAEIRLFEIGFHMEPSFSAFTNDSLQRLDVLHACFRAVTRFFEIFLQIPSTSPFAISIINCAQMVRAIAILSKLSLFEADGWDLQYVRRTTDLSKILERLASRMEITSQTYGYGDSIAAVGWAGGIGRTRQLKIWYDKRIAEEAKAVSFQAPSNSDCRPAEEIDFQNQDSWAMNADFYADFWTELPGDWDFL</sequence>
<dbReference type="InterPro" id="IPR036864">
    <property type="entry name" value="Zn2-C6_fun-type_DNA-bd_sf"/>
</dbReference>
<dbReference type="OrthoDB" id="5226580at2759"/>
<proteinExistence type="predicted"/>
<dbReference type="GO" id="GO:0000976">
    <property type="term" value="F:transcription cis-regulatory region binding"/>
    <property type="evidence" value="ECO:0007669"/>
    <property type="project" value="TreeGrafter"/>
</dbReference>
<evidence type="ECO:0000256" key="1">
    <source>
        <dbReference type="ARBA" id="ARBA00004123"/>
    </source>
</evidence>
<evidence type="ECO:0000256" key="6">
    <source>
        <dbReference type="SAM" id="MobiDB-lite"/>
    </source>
</evidence>
<dbReference type="GO" id="GO:0000981">
    <property type="term" value="F:DNA-binding transcription factor activity, RNA polymerase II-specific"/>
    <property type="evidence" value="ECO:0007669"/>
    <property type="project" value="InterPro"/>
</dbReference>
<evidence type="ECO:0000256" key="4">
    <source>
        <dbReference type="ARBA" id="ARBA00023163"/>
    </source>
</evidence>
<evidence type="ECO:0000256" key="3">
    <source>
        <dbReference type="ARBA" id="ARBA00023125"/>
    </source>
</evidence>
<keyword evidence="3" id="KW-0238">DNA-binding</keyword>
<dbReference type="GO" id="GO:0008270">
    <property type="term" value="F:zinc ion binding"/>
    <property type="evidence" value="ECO:0007669"/>
    <property type="project" value="InterPro"/>
</dbReference>